<dbReference type="InterPro" id="IPR011010">
    <property type="entry name" value="DNA_brk_join_enz"/>
</dbReference>
<reference evidence="3 4" key="1">
    <citation type="submission" date="2024-10" db="EMBL/GenBank/DDBJ databases">
        <title>Updated reference genomes for cyclostephanoid diatoms.</title>
        <authorList>
            <person name="Roberts W.R."/>
            <person name="Alverson A.J."/>
        </authorList>
    </citation>
    <scope>NUCLEOTIDE SEQUENCE [LARGE SCALE GENOMIC DNA]</scope>
    <source>
        <strain evidence="3 4">AJA232-27</strain>
    </source>
</reference>
<evidence type="ECO:0000313" key="4">
    <source>
        <dbReference type="Proteomes" id="UP001530293"/>
    </source>
</evidence>
<dbReference type="EMBL" id="JALLBG020000130">
    <property type="protein sequence ID" value="KAL3762965.1"/>
    <property type="molecule type" value="Genomic_DNA"/>
</dbReference>
<protein>
    <recommendedName>
        <fullName evidence="5">Tyr recombinase domain-containing protein</fullName>
    </recommendedName>
</protein>
<dbReference type="InterPro" id="IPR013762">
    <property type="entry name" value="Integrase-like_cat_sf"/>
</dbReference>
<feature type="region of interest" description="Disordered" evidence="2">
    <location>
        <begin position="1111"/>
        <end position="1140"/>
    </location>
</feature>
<dbReference type="InterPro" id="IPR052055">
    <property type="entry name" value="Hepadnavirus_pol/RT"/>
</dbReference>
<dbReference type="AlphaFoldDB" id="A0ABD3MFS0"/>
<dbReference type="PANTHER" id="PTHR33050">
    <property type="entry name" value="REVERSE TRANSCRIPTASE DOMAIN-CONTAINING PROTEIN"/>
    <property type="match status" value="1"/>
</dbReference>
<organism evidence="3 4">
    <name type="scientific">Discostella pseudostelligera</name>
    <dbReference type="NCBI Taxonomy" id="259834"/>
    <lineage>
        <taxon>Eukaryota</taxon>
        <taxon>Sar</taxon>
        <taxon>Stramenopiles</taxon>
        <taxon>Ochrophyta</taxon>
        <taxon>Bacillariophyta</taxon>
        <taxon>Coscinodiscophyceae</taxon>
        <taxon>Thalassiosirophycidae</taxon>
        <taxon>Stephanodiscales</taxon>
        <taxon>Stephanodiscaceae</taxon>
        <taxon>Discostella</taxon>
    </lineage>
</organism>
<comment type="caution">
    <text evidence="3">The sequence shown here is derived from an EMBL/GenBank/DDBJ whole genome shotgun (WGS) entry which is preliminary data.</text>
</comment>
<evidence type="ECO:0008006" key="5">
    <source>
        <dbReference type="Google" id="ProtNLM"/>
    </source>
</evidence>
<evidence type="ECO:0000313" key="3">
    <source>
        <dbReference type="EMBL" id="KAL3762965.1"/>
    </source>
</evidence>
<feature type="compositionally biased region" description="Basic and acidic residues" evidence="2">
    <location>
        <begin position="1130"/>
        <end position="1140"/>
    </location>
</feature>
<keyword evidence="1" id="KW-0233">DNA recombination</keyword>
<dbReference type="Gene3D" id="1.10.443.10">
    <property type="entry name" value="Intergrase catalytic core"/>
    <property type="match status" value="1"/>
</dbReference>
<proteinExistence type="predicted"/>
<evidence type="ECO:0000256" key="1">
    <source>
        <dbReference type="ARBA" id="ARBA00023172"/>
    </source>
</evidence>
<dbReference type="SUPFAM" id="SSF56349">
    <property type="entry name" value="DNA breaking-rejoining enzymes"/>
    <property type="match status" value="1"/>
</dbReference>
<gene>
    <name evidence="3" type="ORF">ACHAWU_001112</name>
</gene>
<sequence length="1152" mass="130447">MEHRRAEKLRCNPTDPDQFVADSLHPTDPNPIVADSLQLSDATVADPQLTLPVLARQHEVVSAWPDDLVKRVKAVVSSACERPTKPEFIFELTGAAAKHNAEVLKIYGFNLSTAIDVNRLSPLGYGSEFRPSHVLQPIFELHPNWSRMQDLLRHGSKWPLDELDEESRKRDVNEALTFGNHKGATSQPDLLRKLIEKDVTHGFGLVIPLSTVHSIRGALLAPMNIMKQNTIDEHGRIIPKDRLTHDQSFAWSSGTSVNSRVRIKDLLPCRFGACIRRLANYAVAARRKYPNRRILATKIDYKSAYRRCHLNWETAVQTITQLPEIELAIISLRLTFGGSPGPYEWGVISEIICDLANALLLDDNWDPTLLSAPRSVPPKCTLDDNIPFGIGRELIVDLPVDPRGKMDVYIDDTIGITVDLPDTDNSERMERAPLLAIHTAARPVHQLEPLPRDEMAADAKLAAEGALEEQKVILGWFFDFRRLTIALPENKLIAWRDNIQSILLAGKSTPKELEQLIGRLSHLGMVVPFVHHFMSRLRDLHHRSRNRRGVALSDACRKDLELMLRFLETSGKGVDMNLIAYLAPTHVYHSDSCPAGLGGYSNEGFAWRYPIPPSLRFRASNNLLEFIAAIITPWIDILSGRLQSGDCALSMTDSSTAEGWMRKTNFRESDEDQVQTDVRIEAARKFAMDFNDHGIKSYSQWFPGKENIVADALSRDDDRSDEELTSILFHAQPLQNCTTAQRNRLVADLAAVETTRQRAVQGSTHENQARAWRRWLEYCASIGLDDTYLDGFDRHHKIKLMGAFAMALREGRFSGDYGTLAEGTVRSSISYVVSTFRESGRTNPTKDEDMELGWILHRLYRAFKNEDPKVEHQKAVPLSVISELWKRQNTETETALAQLTVGAYFFACRSCEYLKVPQDEKRRTDILKLRNIRFFKDGRQVHAPSPELRTADSVSLTFEMQKNQEKHDTVTHGATGHEFLCPVKQWAAVVNRIWSYPGATIDTPVSAVWRYDRIEHLTSKILIDALRDAVVAVGEDSLGFKASEVGTHSIRSGAAMQMYLGECPVYTIMLIGRWSSDAFLRYIRKQIEQFSHNVSRRMLIFMSHRHIPDMEPRRVSHLDPRQRNNPNNAETRRNISGDSSRRVQLPAFAQFA</sequence>
<accession>A0ABD3MFS0</accession>
<name>A0ABD3MFS0_9STRA</name>
<feature type="compositionally biased region" description="Basic and acidic residues" evidence="2">
    <location>
        <begin position="1111"/>
        <end position="1122"/>
    </location>
</feature>
<dbReference type="PANTHER" id="PTHR33050:SF7">
    <property type="entry name" value="RIBONUCLEASE H"/>
    <property type="match status" value="1"/>
</dbReference>
<evidence type="ECO:0000256" key="2">
    <source>
        <dbReference type="SAM" id="MobiDB-lite"/>
    </source>
</evidence>
<keyword evidence="4" id="KW-1185">Reference proteome</keyword>
<dbReference type="GO" id="GO:0006310">
    <property type="term" value="P:DNA recombination"/>
    <property type="evidence" value="ECO:0007669"/>
    <property type="project" value="UniProtKB-KW"/>
</dbReference>
<dbReference type="Proteomes" id="UP001530293">
    <property type="component" value="Unassembled WGS sequence"/>
</dbReference>